<dbReference type="EMBL" id="KN837204">
    <property type="protein sequence ID" value="KIJ34043.1"/>
    <property type="molecule type" value="Genomic_DNA"/>
</dbReference>
<keyword evidence="2" id="KW-0472">Membrane</keyword>
<sequence length="257" mass="28827">MVVQVYGHQGELDGNPPAHSQYSIDGGVPSNYTIPDGLQGQQYSILFYSSPILPYGNHTLNITSLIADSWYYIDFMTVDIGDVNFANRTAFSSPTSLPSGPDGASGTQSMAQPSKTDFLSIGTIVGIAIGSAVFGSILTFWMLWCTRRLRNTLAYPRASSKMVQNPQDIQFNAMRGSAMHATRDPQTIEPFIPPVSLQQRFKRTLKEHMSTSRISERFHNPYGREVKLTSRLYRTRGAAYWYMTQVYEQHHTGIRLL</sequence>
<dbReference type="OrthoDB" id="3265734at2759"/>
<reference evidence="3 4" key="1">
    <citation type="submission" date="2014-06" db="EMBL/GenBank/DDBJ databases">
        <title>Evolutionary Origins and Diversification of the Mycorrhizal Mutualists.</title>
        <authorList>
            <consortium name="DOE Joint Genome Institute"/>
            <consortium name="Mycorrhizal Genomics Consortium"/>
            <person name="Kohler A."/>
            <person name="Kuo A."/>
            <person name="Nagy L.G."/>
            <person name="Floudas D."/>
            <person name="Copeland A."/>
            <person name="Barry K.W."/>
            <person name="Cichocki N."/>
            <person name="Veneault-Fourrey C."/>
            <person name="LaButti K."/>
            <person name="Lindquist E.A."/>
            <person name="Lipzen A."/>
            <person name="Lundell T."/>
            <person name="Morin E."/>
            <person name="Murat C."/>
            <person name="Riley R."/>
            <person name="Ohm R."/>
            <person name="Sun H."/>
            <person name="Tunlid A."/>
            <person name="Henrissat B."/>
            <person name="Grigoriev I.V."/>
            <person name="Hibbett D.S."/>
            <person name="Martin F."/>
        </authorList>
    </citation>
    <scope>NUCLEOTIDE SEQUENCE [LARGE SCALE GENOMIC DNA]</scope>
    <source>
        <strain evidence="3 4">SS14</strain>
    </source>
</reference>
<dbReference type="AlphaFoldDB" id="A0A0C9TUL8"/>
<keyword evidence="2" id="KW-0812">Transmembrane</keyword>
<organism evidence="3 4">
    <name type="scientific">Sphaerobolus stellatus (strain SS14)</name>
    <dbReference type="NCBI Taxonomy" id="990650"/>
    <lineage>
        <taxon>Eukaryota</taxon>
        <taxon>Fungi</taxon>
        <taxon>Dikarya</taxon>
        <taxon>Basidiomycota</taxon>
        <taxon>Agaricomycotina</taxon>
        <taxon>Agaricomycetes</taxon>
        <taxon>Phallomycetidae</taxon>
        <taxon>Geastrales</taxon>
        <taxon>Sphaerobolaceae</taxon>
        <taxon>Sphaerobolus</taxon>
    </lineage>
</organism>
<dbReference type="Proteomes" id="UP000054279">
    <property type="component" value="Unassembled WGS sequence"/>
</dbReference>
<evidence type="ECO:0000313" key="3">
    <source>
        <dbReference type="EMBL" id="KIJ34043.1"/>
    </source>
</evidence>
<dbReference type="HOGENOM" id="CLU_1082458_0_0_1"/>
<evidence type="ECO:0000313" key="4">
    <source>
        <dbReference type="Proteomes" id="UP000054279"/>
    </source>
</evidence>
<name>A0A0C9TUL8_SPHS4</name>
<feature type="transmembrane region" description="Helical" evidence="2">
    <location>
        <begin position="118"/>
        <end position="144"/>
    </location>
</feature>
<evidence type="ECO:0000256" key="2">
    <source>
        <dbReference type="SAM" id="Phobius"/>
    </source>
</evidence>
<protein>
    <submittedName>
        <fullName evidence="3">Uncharacterized protein</fullName>
    </submittedName>
</protein>
<proteinExistence type="predicted"/>
<keyword evidence="2" id="KW-1133">Transmembrane helix</keyword>
<keyword evidence="4" id="KW-1185">Reference proteome</keyword>
<accession>A0A0C9TUL8</accession>
<evidence type="ECO:0000256" key="1">
    <source>
        <dbReference type="SAM" id="MobiDB-lite"/>
    </source>
</evidence>
<gene>
    <name evidence="3" type="ORF">M422DRAFT_52163</name>
</gene>
<feature type="region of interest" description="Disordered" evidence="1">
    <location>
        <begin position="92"/>
        <end position="111"/>
    </location>
</feature>